<name>A0A6B2LAQ9_9EUKA</name>
<keyword evidence="5" id="KW-0418">Kinase</keyword>
<dbReference type="InterPro" id="IPR011009">
    <property type="entry name" value="Kinase-like_dom_sf"/>
</dbReference>
<dbReference type="InterPro" id="IPR000719">
    <property type="entry name" value="Prot_kinase_dom"/>
</dbReference>
<dbReference type="InterPro" id="IPR017441">
    <property type="entry name" value="Protein_kinase_ATP_BS"/>
</dbReference>
<reference evidence="7" key="1">
    <citation type="journal article" date="2020" name="J. Eukaryot. Microbiol.">
        <title>De novo Sequencing, Assembly and Annotation of the Transcriptome for the Free-Living Testate Amoeba Arcella intermedia.</title>
        <authorList>
            <person name="Ribeiro G.M."/>
            <person name="Porfirio-Sousa A.L."/>
            <person name="Maurer-Alcala X.X."/>
            <person name="Katz L.A."/>
            <person name="Lahr D.J.G."/>
        </authorList>
    </citation>
    <scope>NUCLEOTIDE SEQUENCE</scope>
</reference>
<keyword evidence="2 4" id="KW-0547">Nucleotide-binding</keyword>
<comment type="similarity">
    <text evidence="5">Belongs to the protein kinase superfamily.</text>
</comment>
<evidence type="ECO:0000313" key="7">
    <source>
        <dbReference type="EMBL" id="NDV33990.1"/>
    </source>
</evidence>
<keyword evidence="3 4" id="KW-0067">ATP-binding</keyword>
<dbReference type="CDD" id="cd14016">
    <property type="entry name" value="STKc_CK1"/>
    <property type="match status" value="1"/>
</dbReference>
<keyword evidence="5" id="KW-0808">Transferase</keyword>
<dbReference type="GO" id="GO:0004674">
    <property type="term" value="F:protein serine/threonine kinase activity"/>
    <property type="evidence" value="ECO:0007669"/>
    <property type="project" value="UniProtKB-KW"/>
</dbReference>
<dbReference type="SMART" id="SM00220">
    <property type="entry name" value="S_TKc"/>
    <property type="match status" value="1"/>
</dbReference>
<dbReference type="InterPro" id="IPR050235">
    <property type="entry name" value="CK1_Ser-Thr_kinase"/>
</dbReference>
<feature type="domain" description="Protein kinase" evidence="6">
    <location>
        <begin position="1"/>
        <end position="308"/>
    </location>
</feature>
<organism evidence="7">
    <name type="scientific">Arcella intermedia</name>
    <dbReference type="NCBI Taxonomy" id="1963864"/>
    <lineage>
        <taxon>Eukaryota</taxon>
        <taxon>Amoebozoa</taxon>
        <taxon>Tubulinea</taxon>
        <taxon>Elardia</taxon>
        <taxon>Arcellinida</taxon>
        <taxon>Sphaerothecina</taxon>
        <taxon>Arcellidae</taxon>
        <taxon>Arcella</taxon>
    </lineage>
</organism>
<feature type="binding site" evidence="4">
    <location>
        <position position="37"/>
    </location>
    <ligand>
        <name>ATP</name>
        <dbReference type="ChEBI" id="CHEBI:30616"/>
    </ligand>
</feature>
<proteinExistence type="inferred from homology"/>
<sequence>MLNKLGKGGFGLIYAGVDLQTHKEVAIKLEDISRARKKYLKLEYQIYKRYHSNWFHVPFDHDIQMPTIYFYGKDGDYRVLVMDLLGPSLAELFAFQSEKFSIKTVCMLAIKMITCVEYLHSKGLLHRDIKPGNFVMGRGARASELFLIDYGLASPYIDSSGEHIPYSTNARFHGTDKYASINNHKKIEPGRRDDMESLGYLLVYFATGDLPWTKKQQRIPKKNRRAAYGRMKMRTTSEELTEGLPDVFLKYFKYVESLYFADSPNYDFCRTLFTDCLTQMNFQFDDVFDWSLPNVDDSGKSTETTDSE</sequence>
<dbReference type="PROSITE" id="PS00107">
    <property type="entry name" value="PROTEIN_KINASE_ATP"/>
    <property type="match status" value="1"/>
</dbReference>
<evidence type="ECO:0000256" key="4">
    <source>
        <dbReference type="PROSITE-ProRule" id="PRU10141"/>
    </source>
</evidence>
<dbReference type="GO" id="GO:0005524">
    <property type="term" value="F:ATP binding"/>
    <property type="evidence" value="ECO:0007669"/>
    <property type="project" value="UniProtKB-UniRule"/>
</dbReference>
<keyword evidence="5" id="KW-0723">Serine/threonine-protein kinase</keyword>
<dbReference type="Pfam" id="PF00069">
    <property type="entry name" value="Pkinase"/>
    <property type="match status" value="1"/>
</dbReference>
<evidence type="ECO:0000256" key="1">
    <source>
        <dbReference type="ARBA" id="ARBA00012513"/>
    </source>
</evidence>
<dbReference type="PANTHER" id="PTHR11909">
    <property type="entry name" value="CASEIN KINASE-RELATED"/>
    <property type="match status" value="1"/>
</dbReference>
<dbReference type="EMBL" id="GIBP01005021">
    <property type="protein sequence ID" value="NDV33990.1"/>
    <property type="molecule type" value="Transcribed_RNA"/>
</dbReference>
<accession>A0A6B2LAQ9</accession>
<evidence type="ECO:0000256" key="2">
    <source>
        <dbReference type="ARBA" id="ARBA00022741"/>
    </source>
</evidence>
<evidence type="ECO:0000256" key="5">
    <source>
        <dbReference type="RuleBase" id="RU000304"/>
    </source>
</evidence>
<dbReference type="SUPFAM" id="SSF56112">
    <property type="entry name" value="Protein kinase-like (PK-like)"/>
    <property type="match status" value="1"/>
</dbReference>
<dbReference type="InterPro" id="IPR008271">
    <property type="entry name" value="Ser/Thr_kinase_AS"/>
</dbReference>
<dbReference type="AlphaFoldDB" id="A0A6B2LAQ9"/>
<dbReference type="Gene3D" id="1.10.510.10">
    <property type="entry name" value="Transferase(Phosphotransferase) domain 1"/>
    <property type="match status" value="1"/>
</dbReference>
<dbReference type="PROSITE" id="PS00108">
    <property type="entry name" value="PROTEIN_KINASE_ST"/>
    <property type="match status" value="1"/>
</dbReference>
<protein>
    <recommendedName>
        <fullName evidence="1">non-specific serine/threonine protein kinase</fullName>
        <ecNumber evidence="1">2.7.11.1</ecNumber>
    </recommendedName>
</protein>
<dbReference type="PROSITE" id="PS50011">
    <property type="entry name" value="PROTEIN_KINASE_DOM"/>
    <property type="match status" value="1"/>
</dbReference>
<evidence type="ECO:0000259" key="6">
    <source>
        <dbReference type="PROSITE" id="PS50011"/>
    </source>
</evidence>
<dbReference type="EC" id="2.7.11.1" evidence="1"/>
<evidence type="ECO:0000256" key="3">
    <source>
        <dbReference type="ARBA" id="ARBA00022840"/>
    </source>
</evidence>